<comment type="caution">
    <text evidence="1">The sequence shown here is derived from an EMBL/GenBank/DDBJ whole genome shotgun (WGS) entry which is preliminary data.</text>
</comment>
<sequence length="64" mass="7286">MNPYGSLPFPDPVPDCTECATFRRRLAEVSLDDSAAADVRVLWRRHAAERHGQQFSILQHPPQQ</sequence>
<dbReference type="AlphaFoldDB" id="A0A2V4P3K3"/>
<evidence type="ECO:0000313" key="1">
    <source>
        <dbReference type="EMBL" id="PYC88255.1"/>
    </source>
</evidence>
<proteinExistence type="predicted"/>
<dbReference type="EMBL" id="PYBW01000005">
    <property type="protein sequence ID" value="PYC88255.1"/>
    <property type="molecule type" value="Genomic_DNA"/>
</dbReference>
<accession>A0A2V4P3K3</accession>
<protein>
    <submittedName>
        <fullName evidence="1">Uncharacterized protein</fullName>
    </submittedName>
</protein>
<gene>
    <name evidence="1" type="ORF">C7C46_00995</name>
</gene>
<dbReference type="RefSeq" id="WP_110664605.1">
    <property type="nucleotide sequence ID" value="NZ_PYBW01000005.1"/>
</dbReference>
<reference evidence="1 2" key="1">
    <citation type="submission" date="2018-03" db="EMBL/GenBank/DDBJ databases">
        <title>Bioinformatic expansion and discovery of thiopeptide antibiotics.</title>
        <authorList>
            <person name="Schwalen C.J."/>
            <person name="Hudson G.A."/>
            <person name="Mitchell D.A."/>
        </authorList>
    </citation>
    <scope>NUCLEOTIDE SEQUENCE [LARGE SCALE GENOMIC DNA]</scope>
    <source>
        <strain evidence="1 2">ATCC 21389</strain>
    </source>
</reference>
<dbReference type="Proteomes" id="UP000248039">
    <property type="component" value="Unassembled WGS sequence"/>
</dbReference>
<evidence type="ECO:0000313" key="2">
    <source>
        <dbReference type="Proteomes" id="UP000248039"/>
    </source>
</evidence>
<organism evidence="1 2">
    <name type="scientific">Streptomyces tateyamensis</name>
    <dbReference type="NCBI Taxonomy" id="565073"/>
    <lineage>
        <taxon>Bacteria</taxon>
        <taxon>Bacillati</taxon>
        <taxon>Actinomycetota</taxon>
        <taxon>Actinomycetes</taxon>
        <taxon>Kitasatosporales</taxon>
        <taxon>Streptomycetaceae</taxon>
        <taxon>Streptomyces</taxon>
    </lineage>
</organism>
<keyword evidence="2" id="KW-1185">Reference proteome</keyword>
<name>A0A2V4P3K3_9ACTN</name>